<dbReference type="GO" id="GO:0008422">
    <property type="term" value="F:beta-glucosidase activity"/>
    <property type="evidence" value="ECO:0007669"/>
    <property type="project" value="UniProtKB-ARBA"/>
</dbReference>
<dbReference type="Proteomes" id="UP001418222">
    <property type="component" value="Unassembled WGS sequence"/>
</dbReference>
<name>A0AAP0GEM7_9ASPA</name>
<comment type="caution">
    <text evidence="10">The sequence shown here is derived from an EMBL/GenBank/DDBJ whole genome shotgun (WGS) entry which is preliminary data.</text>
</comment>
<evidence type="ECO:0000256" key="9">
    <source>
        <dbReference type="RuleBase" id="RU003690"/>
    </source>
</evidence>
<dbReference type="FunFam" id="3.20.20.80:FF:000020">
    <property type="entry name" value="Beta-glucosidase 12"/>
    <property type="match status" value="1"/>
</dbReference>
<evidence type="ECO:0000256" key="3">
    <source>
        <dbReference type="ARBA" id="ARBA00022528"/>
    </source>
</evidence>
<evidence type="ECO:0000313" key="11">
    <source>
        <dbReference type="Proteomes" id="UP001418222"/>
    </source>
</evidence>
<evidence type="ECO:0000256" key="2">
    <source>
        <dbReference type="ARBA" id="ARBA00010838"/>
    </source>
</evidence>
<sequence length="570" mass="65052">MALLVASSLFEIPTAGQKNLKAPRTCYGIKRTVSSSSSCRRSRNSGLAVSAKAQTQILQEELTQIQTRLGRGSFPKDFLFGASTSAYQIEGAVNEGGRGPSIWDTFTHEFPEKIADGSNGDVACDSYHRYKEDVQLLKNLGLDAYRFSLSWSRILPTGRGKVNEEGVRYYNNLINELLDNGILPFVTLFHWDLPQALHDEYGGFLGDKIAEDFKNYADVCFREFGDRVKHWITINEGKMFTTLGYGAGVHAPGRCTDGLEIEGAGILHCPFGDSLREPYIVAHNIHRAHAEAVHVYREKYQFKQNGKIGITQVSHWFVPIDDSPLSKDAQSRALQFNIGWFMDPLKFGDYPLSMRSLVGERLPYFTPEETQKLQNSYDFIGVNYYTARYARSLPLPKDFKSTSYIDDSRVEETRVNLDGIPIDHAEPGSWINVHPRGLRELLLYIKERYDSPTIYITENGVMEQDNKELPLKLALTDTHRSEYLTLHIHELREASRLGVDVRGYFTWSLLDNFEWHDGFKSRLGLHFIDFYNTHKAHLQENENDEGSSPPNLRRIPKQSTIWFKRFLNIA</sequence>
<keyword evidence="7" id="KW-0809">Transit peptide</keyword>
<keyword evidence="6" id="KW-0378">Hydrolase</keyword>
<comment type="subcellular location">
    <subcellularLocation>
        <location evidence="1">Plastid</location>
        <location evidence="1">Chloroplast</location>
    </subcellularLocation>
</comment>
<dbReference type="GO" id="GO:0005975">
    <property type="term" value="P:carbohydrate metabolic process"/>
    <property type="evidence" value="ECO:0007669"/>
    <property type="project" value="InterPro"/>
</dbReference>
<dbReference type="GO" id="GO:0004565">
    <property type="term" value="F:beta-galactosidase activity"/>
    <property type="evidence" value="ECO:0007669"/>
    <property type="project" value="UniProtKB-ARBA"/>
</dbReference>
<dbReference type="PRINTS" id="PR00131">
    <property type="entry name" value="GLHYDRLASE1"/>
</dbReference>
<accession>A0AAP0GEM7</accession>
<keyword evidence="3" id="KW-0150">Chloroplast</keyword>
<dbReference type="GO" id="GO:0009507">
    <property type="term" value="C:chloroplast"/>
    <property type="evidence" value="ECO:0007669"/>
    <property type="project" value="UniProtKB-SubCell"/>
</dbReference>
<evidence type="ECO:0000313" key="10">
    <source>
        <dbReference type="EMBL" id="KAK8954926.1"/>
    </source>
</evidence>
<evidence type="ECO:0000256" key="7">
    <source>
        <dbReference type="ARBA" id="ARBA00022946"/>
    </source>
</evidence>
<dbReference type="InterPro" id="IPR033132">
    <property type="entry name" value="GH_1_N_CS"/>
</dbReference>
<dbReference type="Pfam" id="PF00232">
    <property type="entry name" value="Glyco_hydro_1"/>
    <property type="match status" value="1"/>
</dbReference>
<evidence type="ECO:0000256" key="4">
    <source>
        <dbReference type="ARBA" id="ARBA00022640"/>
    </source>
</evidence>
<dbReference type="InterPro" id="IPR001360">
    <property type="entry name" value="Glyco_hydro_1"/>
</dbReference>
<dbReference type="AlphaFoldDB" id="A0AAP0GEM7"/>
<dbReference type="EMBL" id="JBBWWQ010000002">
    <property type="protein sequence ID" value="KAK8954926.1"/>
    <property type="molecule type" value="Genomic_DNA"/>
</dbReference>
<dbReference type="PROSITE" id="PS00653">
    <property type="entry name" value="GLYCOSYL_HYDROL_F1_2"/>
    <property type="match status" value="1"/>
</dbReference>
<keyword evidence="5" id="KW-0732">Signal</keyword>
<keyword evidence="4" id="KW-0934">Plastid</keyword>
<dbReference type="PANTHER" id="PTHR10353">
    <property type="entry name" value="GLYCOSYL HYDROLASE"/>
    <property type="match status" value="1"/>
</dbReference>
<evidence type="ECO:0000256" key="6">
    <source>
        <dbReference type="ARBA" id="ARBA00022801"/>
    </source>
</evidence>
<organism evidence="10 11">
    <name type="scientific">Platanthera zijinensis</name>
    <dbReference type="NCBI Taxonomy" id="2320716"/>
    <lineage>
        <taxon>Eukaryota</taxon>
        <taxon>Viridiplantae</taxon>
        <taxon>Streptophyta</taxon>
        <taxon>Embryophyta</taxon>
        <taxon>Tracheophyta</taxon>
        <taxon>Spermatophyta</taxon>
        <taxon>Magnoliopsida</taxon>
        <taxon>Liliopsida</taxon>
        <taxon>Asparagales</taxon>
        <taxon>Orchidaceae</taxon>
        <taxon>Orchidoideae</taxon>
        <taxon>Orchideae</taxon>
        <taxon>Orchidinae</taxon>
        <taxon>Platanthera</taxon>
    </lineage>
</organism>
<dbReference type="SUPFAM" id="SSF51445">
    <property type="entry name" value="(Trans)glycosidases"/>
    <property type="match status" value="1"/>
</dbReference>
<evidence type="ECO:0000256" key="1">
    <source>
        <dbReference type="ARBA" id="ARBA00004229"/>
    </source>
</evidence>
<dbReference type="InterPro" id="IPR017853">
    <property type="entry name" value="GH"/>
</dbReference>
<dbReference type="Gene3D" id="3.20.20.80">
    <property type="entry name" value="Glycosidases"/>
    <property type="match status" value="1"/>
</dbReference>
<protein>
    <submittedName>
        <fullName evidence="10">Beta-glucosidase 12</fullName>
    </submittedName>
</protein>
<evidence type="ECO:0000256" key="8">
    <source>
        <dbReference type="ARBA" id="ARBA00023157"/>
    </source>
</evidence>
<keyword evidence="11" id="KW-1185">Reference proteome</keyword>
<gene>
    <name evidence="10" type="primary">BGLU12</name>
    <name evidence="10" type="ORF">KSP39_PZI002200</name>
</gene>
<evidence type="ECO:0000256" key="5">
    <source>
        <dbReference type="ARBA" id="ARBA00022729"/>
    </source>
</evidence>
<proteinExistence type="inferred from homology"/>
<dbReference type="GO" id="GO:0033907">
    <property type="term" value="F:beta-D-fucosidase activity"/>
    <property type="evidence" value="ECO:0007669"/>
    <property type="project" value="UniProtKB-ARBA"/>
</dbReference>
<dbReference type="PANTHER" id="PTHR10353:SF326">
    <property type="entry name" value="4-HYDROXY-7-METHOXY-3-OXO-3,4-DIHYDRO-2H-1,4-BENZOXAZIN-2-YL GLUCOSIDE BETA-D-GLUCOSIDASE 1, CHLOROPLASTIC"/>
    <property type="match status" value="1"/>
</dbReference>
<comment type="similarity">
    <text evidence="2 9">Belongs to the glycosyl hydrolase 1 family.</text>
</comment>
<keyword evidence="8" id="KW-1015">Disulfide bond</keyword>
<reference evidence="10 11" key="1">
    <citation type="journal article" date="2022" name="Nat. Plants">
        <title>Genomes of leafy and leafless Platanthera orchids illuminate the evolution of mycoheterotrophy.</title>
        <authorList>
            <person name="Li M.H."/>
            <person name="Liu K.W."/>
            <person name="Li Z."/>
            <person name="Lu H.C."/>
            <person name="Ye Q.L."/>
            <person name="Zhang D."/>
            <person name="Wang J.Y."/>
            <person name="Li Y.F."/>
            <person name="Zhong Z.M."/>
            <person name="Liu X."/>
            <person name="Yu X."/>
            <person name="Liu D.K."/>
            <person name="Tu X.D."/>
            <person name="Liu B."/>
            <person name="Hao Y."/>
            <person name="Liao X.Y."/>
            <person name="Jiang Y.T."/>
            <person name="Sun W.H."/>
            <person name="Chen J."/>
            <person name="Chen Y.Q."/>
            <person name="Ai Y."/>
            <person name="Zhai J.W."/>
            <person name="Wu S.S."/>
            <person name="Zhou Z."/>
            <person name="Hsiao Y.Y."/>
            <person name="Wu W.L."/>
            <person name="Chen Y.Y."/>
            <person name="Lin Y.F."/>
            <person name="Hsu J.L."/>
            <person name="Li C.Y."/>
            <person name="Wang Z.W."/>
            <person name="Zhao X."/>
            <person name="Zhong W.Y."/>
            <person name="Ma X.K."/>
            <person name="Ma L."/>
            <person name="Huang J."/>
            <person name="Chen G.Z."/>
            <person name="Huang M.Z."/>
            <person name="Huang L."/>
            <person name="Peng D.H."/>
            <person name="Luo Y.B."/>
            <person name="Zou S.Q."/>
            <person name="Chen S.P."/>
            <person name="Lan S."/>
            <person name="Tsai W.C."/>
            <person name="Van de Peer Y."/>
            <person name="Liu Z.J."/>
        </authorList>
    </citation>
    <scope>NUCLEOTIDE SEQUENCE [LARGE SCALE GENOMIC DNA]</scope>
    <source>
        <strain evidence="10">Lor287</strain>
    </source>
</reference>